<evidence type="ECO:0000313" key="2">
    <source>
        <dbReference type="EMBL" id="GIY85692.1"/>
    </source>
</evidence>
<keyword evidence="3" id="KW-1185">Reference proteome</keyword>
<reference evidence="2 3" key="1">
    <citation type="submission" date="2021-06" db="EMBL/GenBank/DDBJ databases">
        <title>Caerostris darwini draft genome.</title>
        <authorList>
            <person name="Kono N."/>
            <person name="Arakawa K."/>
        </authorList>
    </citation>
    <scope>NUCLEOTIDE SEQUENCE [LARGE SCALE GENOMIC DNA]</scope>
</reference>
<evidence type="ECO:0000256" key="1">
    <source>
        <dbReference type="SAM" id="MobiDB-lite"/>
    </source>
</evidence>
<sequence length="133" mass="14643">MLSQTSRDDFWKKGNRENHPSSSGSTSQTIFGDGERREREKQTISSGAGVVFERRMPRLYSACNRHILVALLRRSPSYPPADQSERWDGVTSPPVARARLGGGRTLPSATHAPCCHQLLFTCCGLGGNRVVES</sequence>
<comment type="caution">
    <text evidence="2">The sequence shown here is derived from an EMBL/GenBank/DDBJ whole genome shotgun (WGS) entry which is preliminary data.</text>
</comment>
<feature type="compositionally biased region" description="Basic and acidic residues" evidence="1">
    <location>
        <begin position="1"/>
        <end position="19"/>
    </location>
</feature>
<dbReference type="EMBL" id="BPLQ01015071">
    <property type="protein sequence ID" value="GIY85692.1"/>
    <property type="molecule type" value="Genomic_DNA"/>
</dbReference>
<dbReference type="Proteomes" id="UP001054837">
    <property type="component" value="Unassembled WGS sequence"/>
</dbReference>
<feature type="compositionally biased region" description="Polar residues" evidence="1">
    <location>
        <begin position="20"/>
        <end position="30"/>
    </location>
</feature>
<accession>A0AAV4WSN0</accession>
<proteinExistence type="predicted"/>
<name>A0AAV4WSN0_9ARAC</name>
<gene>
    <name evidence="2" type="ORF">CDAR_422241</name>
</gene>
<organism evidence="2 3">
    <name type="scientific">Caerostris darwini</name>
    <dbReference type="NCBI Taxonomy" id="1538125"/>
    <lineage>
        <taxon>Eukaryota</taxon>
        <taxon>Metazoa</taxon>
        <taxon>Ecdysozoa</taxon>
        <taxon>Arthropoda</taxon>
        <taxon>Chelicerata</taxon>
        <taxon>Arachnida</taxon>
        <taxon>Araneae</taxon>
        <taxon>Araneomorphae</taxon>
        <taxon>Entelegynae</taxon>
        <taxon>Araneoidea</taxon>
        <taxon>Araneidae</taxon>
        <taxon>Caerostris</taxon>
    </lineage>
</organism>
<dbReference type="AlphaFoldDB" id="A0AAV4WSN0"/>
<feature type="region of interest" description="Disordered" evidence="1">
    <location>
        <begin position="1"/>
        <end position="46"/>
    </location>
</feature>
<evidence type="ECO:0000313" key="3">
    <source>
        <dbReference type="Proteomes" id="UP001054837"/>
    </source>
</evidence>
<protein>
    <submittedName>
        <fullName evidence="2">Uncharacterized protein</fullName>
    </submittedName>
</protein>
<feature type="compositionally biased region" description="Basic and acidic residues" evidence="1">
    <location>
        <begin position="33"/>
        <end position="42"/>
    </location>
</feature>